<dbReference type="Pfam" id="PF04368">
    <property type="entry name" value="DUF507"/>
    <property type="match status" value="1"/>
</dbReference>
<reference evidence="2" key="1">
    <citation type="journal article" date="2018" name="Science">
        <title>A primordial and reversible TCA cycle in a facultatively chemolithoautotrophic thermophile.</title>
        <authorList>
            <person name="Nunoura T."/>
            <person name="Chikaraishi Y."/>
            <person name="Izaki R."/>
            <person name="Suwa T."/>
            <person name="Sato T."/>
            <person name="Harada T."/>
            <person name="Mori K."/>
            <person name="Kato Y."/>
            <person name="Miyazaki M."/>
            <person name="Shimamura S."/>
            <person name="Yanagawa K."/>
            <person name="Shuto A."/>
            <person name="Ohkouchi N."/>
            <person name="Fujita N."/>
            <person name="Takaki Y."/>
            <person name="Atomi H."/>
            <person name="Takai K."/>
        </authorList>
    </citation>
    <scope>NUCLEOTIDE SEQUENCE [LARGE SCALE GENOMIC DNA]</scope>
    <source>
        <strain evidence="2">DSM 17441 / JCM 13301 / NBRC 103674 / ABI70S6</strain>
    </source>
</reference>
<keyword evidence="2" id="KW-1185">Reference proteome</keyword>
<dbReference type="RefSeq" id="WP_068549516.1">
    <property type="nucleotide sequence ID" value="NZ_AP013035.1"/>
</dbReference>
<gene>
    <name evidence="1" type="ORF">TST_0716</name>
</gene>
<evidence type="ECO:0000313" key="2">
    <source>
        <dbReference type="Proteomes" id="UP000063234"/>
    </source>
</evidence>
<dbReference type="STRING" id="1298851.TST_0716"/>
<dbReference type="EMBL" id="AP013035">
    <property type="protein sequence ID" value="BAT71521.1"/>
    <property type="molecule type" value="Genomic_DNA"/>
</dbReference>
<dbReference type="KEGG" id="ttk:TST_0716"/>
<dbReference type="InterPro" id="IPR007463">
    <property type="entry name" value="DUF507"/>
</dbReference>
<sequence length="89" mass="10710">MMSRERMFYLAEKISDELKKSGIKIKDSRKLRSVIINTLTEEVRFFETLDREARDRISKMSKPVAEGSGEWLALYERYFEEAFRKRVRI</sequence>
<dbReference type="OrthoDB" id="13157at2"/>
<dbReference type="Proteomes" id="UP000063234">
    <property type="component" value="Chromosome"/>
</dbReference>
<evidence type="ECO:0008006" key="3">
    <source>
        <dbReference type="Google" id="ProtNLM"/>
    </source>
</evidence>
<dbReference type="AlphaFoldDB" id="A0A0S3QTA7"/>
<name>A0A0S3QTA7_THET7</name>
<accession>A0A0S3QTA7</accession>
<organism evidence="1 2">
    <name type="scientific">Thermosulfidibacter takaii (strain DSM 17441 / JCM 13301 / NBRC 103674 / ABI70S6)</name>
    <dbReference type="NCBI Taxonomy" id="1298851"/>
    <lineage>
        <taxon>Bacteria</taxon>
        <taxon>Pseudomonadati</taxon>
        <taxon>Thermosulfidibacterota</taxon>
        <taxon>Thermosulfidibacteria</taxon>
        <taxon>Thermosulfidibacterales</taxon>
        <taxon>Thermosulfidibacteraceae</taxon>
    </lineage>
</organism>
<protein>
    <recommendedName>
        <fullName evidence="3">DUF507 family protein</fullName>
    </recommendedName>
</protein>
<evidence type="ECO:0000313" key="1">
    <source>
        <dbReference type="EMBL" id="BAT71521.1"/>
    </source>
</evidence>
<proteinExistence type="predicted"/>